<reference evidence="1" key="1">
    <citation type="journal article" date="2014" name="Int. J. Syst. Evol. Microbiol.">
        <title>Complete genome sequence of Corynebacterium casei LMG S-19264T (=DSM 44701T), isolated from a smear-ripened cheese.</title>
        <authorList>
            <consortium name="US DOE Joint Genome Institute (JGI-PGF)"/>
            <person name="Walter F."/>
            <person name="Albersmeier A."/>
            <person name="Kalinowski J."/>
            <person name="Ruckert C."/>
        </authorList>
    </citation>
    <scope>NUCLEOTIDE SEQUENCE</scope>
    <source>
        <strain evidence="1">CGMCC 1.15152</strain>
    </source>
</reference>
<dbReference type="Proteomes" id="UP000633205">
    <property type="component" value="Unassembled WGS sequence"/>
</dbReference>
<reference evidence="1" key="2">
    <citation type="submission" date="2020-09" db="EMBL/GenBank/DDBJ databases">
        <authorList>
            <person name="Sun Q."/>
            <person name="Zhou Y."/>
        </authorList>
    </citation>
    <scope>NUCLEOTIDE SEQUENCE</scope>
    <source>
        <strain evidence="1">CGMCC 1.15152</strain>
    </source>
</reference>
<dbReference type="InterPro" id="IPR036412">
    <property type="entry name" value="HAD-like_sf"/>
</dbReference>
<proteinExistence type="predicted"/>
<evidence type="ECO:0000313" key="1">
    <source>
        <dbReference type="EMBL" id="GGD38446.1"/>
    </source>
</evidence>
<sequence length="283" mass="30845">MTSTPPIGLLLDVDGPISSTRTRTLRLDRLADDLVAFAAAGCPVVLNTGRSAEFLADQIMPRLVRAGLAPTDPLWGVGEKGGTWFSLEDRGGSAYVGAVHEDHDLSPSEGLVAASQAIAEEFSDVVFFDDTKRTMISFEQHVEVASDAFLARRPDLIAAIERRVSECGEEKRMSIYPTFIAVDIEHVDSGKALGAQRALELLAERLDPPRRWFTAGDSGQDYDMAEHLHAAGYEVTHLDVRLDGEVPDVPYAVIRERPALDDGVAEDDLTARHIARLRAELGI</sequence>
<keyword evidence="2" id="KW-1185">Reference proteome</keyword>
<accession>A0A917DGJ6</accession>
<dbReference type="AlphaFoldDB" id="A0A917DGJ6"/>
<protein>
    <recommendedName>
        <fullName evidence="3">Haloacid dehalogenase</fullName>
    </recommendedName>
</protein>
<comment type="caution">
    <text evidence="1">The sequence shown here is derived from an EMBL/GenBank/DDBJ whole genome shotgun (WGS) entry which is preliminary data.</text>
</comment>
<dbReference type="SUPFAM" id="SSF56784">
    <property type="entry name" value="HAD-like"/>
    <property type="match status" value="1"/>
</dbReference>
<dbReference type="EMBL" id="BMHO01000001">
    <property type="protein sequence ID" value="GGD38446.1"/>
    <property type="molecule type" value="Genomic_DNA"/>
</dbReference>
<evidence type="ECO:0008006" key="3">
    <source>
        <dbReference type="Google" id="ProtNLM"/>
    </source>
</evidence>
<evidence type="ECO:0000313" key="2">
    <source>
        <dbReference type="Proteomes" id="UP000633205"/>
    </source>
</evidence>
<name>A0A917DGJ6_9MICO</name>
<gene>
    <name evidence="1" type="ORF">GCM10010915_19080</name>
</gene>
<dbReference type="RefSeq" id="WP_188712016.1">
    <property type="nucleotide sequence ID" value="NZ_BMHO01000001.1"/>
</dbReference>
<organism evidence="1 2">
    <name type="scientific">Microbacterium faecale</name>
    <dbReference type="NCBI Taxonomy" id="1804630"/>
    <lineage>
        <taxon>Bacteria</taxon>
        <taxon>Bacillati</taxon>
        <taxon>Actinomycetota</taxon>
        <taxon>Actinomycetes</taxon>
        <taxon>Micrococcales</taxon>
        <taxon>Microbacteriaceae</taxon>
        <taxon>Microbacterium</taxon>
    </lineage>
</organism>